<dbReference type="KEGG" id="ntr:B0W44_07050"/>
<dbReference type="Pfam" id="PF02504">
    <property type="entry name" value="FA_synthesis"/>
    <property type="match status" value="1"/>
</dbReference>
<evidence type="ECO:0000256" key="3">
    <source>
        <dbReference type="ARBA" id="ARBA00022516"/>
    </source>
</evidence>
<comment type="function">
    <text evidence="10">Catalyzes the reversible formation of acyl-phosphate (acyl-PO(4)) from acyl-[acyl-carrier-protein] (acyl-ACP). This enzyme utilizes acyl-ACP as fatty acyl donor, but not acyl-CoA.</text>
</comment>
<evidence type="ECO:0000256" key="4">
    <source>
        <dbReference type="ARBA" id="ARBA00022679"/>
    </source>
</evidence>
<keyword evidence="3 10" id="KW-0444">Lipid biosynthesis</keyword>
<dbReference type="InterPro" id="IPR012281">
    <property type="entry name" value="Phospholipid_synth_PlsX-like"/>
</dbReference>
<dbReference type="Gene3D" id="3.40.718.10">
    <property type="entry name" value="Isopropylmalate Dehydrogenase"/>
    <property type="match status" value="1"/>
</dbReference>
<comment type="subunit">
    <text evidence="9 10">Homodimer. Probably interacts with PlsY.</text>
</comment>
<comment type="subcellular location">
    <subcellularLocation>
        <location evidence="10">Cytoplasm</location>
    </subcellularLocation>
    <text evidence="10">Associated with the membrane possibly through PlsY.</text>
</comment>
<accession>A0A1U9KBM5</accession>
<dbReference type="AlphaFoldDB" id="A0A1U9KBM5"/>
<comment type="catalytic activity">
    <reaction evidence="1 10">
        <text>a fatty acyl-[ACP] + phosphate = an acyl phosphate + holo-[ACP]</text>
        <dbReference type="Rhea" id="RHEA:42292"/>
        <dbReference type="Rhea" id="RHEA-COMP:9685"/>
        <dbReference type="Rhea" id="RHEA-COMP:14125"/>
        <dbReference type="ChEBI" id="CHEBI:43474"/>
        <dbReference type="ChEBI" id="CHEBI:59918"/>
        <dbReference type="ChEBI" id="CHEBI:64479"/>
        <dbReference type="ChEBI" id="CHEBI:138651"/>
        <dbReference type="EC" id="2.3.1.274"/>
    </reaction>
</comment>
<evidence type="ECO:0000256" key="1">
    <source>
        <dbReference type="ARBA" id="ARBA00001232"/>
    </source>
</evidence>
<dbReference type="Proteomes" id="UP000188603">
    <property type="component" value="Chromosome"/>
</dbReference>
<dbReference type="PANTHER" id="PTHR30100">
    <property type="entry name" value="FATTY ACID/PHOSPHOLIPID SYNTHESIS PROTEIN PLSX"/>
    <property type="match status" value="1"/>
</dbReference>
<keyword evidence="5 10" id="KW-0443">Lipid metabolism</keyword>
<dbReference type="InterPro" id="IPR003664">
    <property type="entry name" value="FA_synthesis"/>
</dbReference>
<evidence type="ECO:0000313" key="11">
    <source>
        <dbReference type="EMBL" id="AQS57440.1"/>
    </source>
</evidence>
<gene>
    <name evidence="10" type="primary">plsX</name>
    <name evidence="11" type="ORF">B0W44_07050</name>
</gene>
<dbReference type="EMBL" id="CP019699">
    <property type="protein sequence ID" value="AQS57440.1"/>
    <property type="molecule type" value="Genomic_DNA"/>
</dbReference>
<evidence type="ECO:0000313" key="12">
    <source>
        <dbReference type="Proteomes" id="UP000188603"/>
    </source>
</evidence>
<evidence type="ECO:0000256" key="8">
    <source>
        <dbReference type="ARBA" id="ARBA00024069"/>
    </source>
</evidence>
<keyword evidence="12" id="KW-1185">Reference proteome</keyword>
<dbReference type="STRING" id="1471761.B0W44_07050"/>
<dbReference type="UniPathway" id="UPA00085"/>
<keyword evidence="6 10" id="KW-0594">Phospholipid biosynthesis</keyword>
<dbReference type="GO" id="GO:0043811">
    <property type="term" value="F:phosphate:acyl-[acyl carrier protein] acyltransferase activity"/>
    <property type="evidence" value="ECO:0007669"/>
    <property type="project" value="UniProtKB-UniRule"/>
</dbReference>
<evidence type="ECO:0000256" key="7">
    <source>
        <dbReference type="ARBA" id="ARBA00023264"/>
    </source>
</evidence>
<dbReference type="PIRSF" id="PIRSF002465">
    <property type="entry name" value="Phsphlp_syn_PlsX"/>
    <property type="match status" value="1"/>
</dbReference>
<dbReference type="RefSeq" id="WP_077721284.1">
    <property type="nucleotide sequence ID" value="NZ_CP019699.1"/>
</dbReference>
<keyword evidence="4 10" id="KW-0808">Transferase</keyword>
<dbReference type="OrthoDB" id="9806408at2"/>
<dbReference type="GO" id="GO:0005737">
    <property type="term" value="C:cytoplasm"/>
    <property type="evidence" value="ECO:0007669"/>
    <property type="project" value="UniProtKB-SubCell"/>
</dbReference>
<proteinExistence type="inferred from homology"/>
<dbReference type="NCBIfam" id="TIGR00182">
    <property type="entry name" value="plsX"/>
    <property type="match status" value="1"/>
</dbReference>
<protein>
    <recommendedName>
        <fullName evidence="8 10">Phosphate acyltransferase</fullName>
        <ecNumber evidence="8 10">2.3.1.274</ecNumber>
    </recommendedName>
    <alternativeName>
        <fullName evidence="10">Acyl-ACP phosphotransacylase</fullName>
    </alternativeName>
    <alternativeName>
        <fullName evidence="10">Acyl-[acyl-carrier-protein]--phosphate acyltransferase</fullName>
    </alternativeName>
    <alternativeName>
        <fullName evidence="10">Phosphate-acyl-ACP acyltransferase</fullName>
    </alternativeName>
</protein>
<reference evidence="11 12" key="1">
    <citation type="journal article" date="2015" name="Int. J. Syst. Evol. Microbiol.">
        <title>Novibacillus thermophilus gen. nov., sp. nov., a Gram-staining-negative and moderately thermophilic member of the family Thermoactinomycetaceae.</title>
        <authorList>
            <person name="Yang G."/>
            <person name="Chen J."/>
            <person name="Zhou S."/>
        </authorList>
    </citation>
    <scope>NUCLEOTIDE SEQUENCE [LARGE SCALE GENOMIC DNA]</scope>
    <source>
        <strain evidence="11 12">SG-1</strain>
    </source>
</reference>
<sequence>MRVALDVMGGDHAPEAPLAGAVEAARLWPDIHILLVGHEQKIAQVRGEALPSNVSVVHAEDVIRTGEEPVRAVRRKKESSLVKVCSLVKTGEADVAISAGNTGALMAAGLFHVGRIGGIERPALAPVFPTVDERGVLVLDVGANVDAKPSHLTQYALMGSVYAEKVLGVSEPRIGLLNVGAEEGKGNELTKTAYPLLKEMPLNFVGNVEARYVLNGACDVLICDGFSGNILLKSIEGVAETVLSALKEEMRRNLPSKLAAAVLKPRLVRFKEKMDYTEYGGAPLLGLQGAVVKGHGSSDGKAFKNAIKQARTFVERDVIGQISQNLGS</sequence>
<evidence type="ECO:0000256" key="6">
    <source>
        <dbReference type="ARBA" id="ARBA00023209"/>
    </source>
</evidence>
<dbReference type="GO" id="GO:0006633">
    <property type="term" value="P:fatty acid biosynthetic process"/>
    <property type="evidence" value="ECO:0007669"/>
    <property type="project" value="UniProtKB-UniRule"/>
</dbReference>
<keyword evidence="7 10" id="KW-1208">Phospholipid metabolism</keyword>
<keyword evidence="2 10" id="KW-0963">Cytoplasm</keyword>
<evidence type="ECO:0000256" key="9">
    <source>
        <dbReference type="ARBA" id="ARBA00046608"/>
    </source>
</evidence>
<organism evidence="11 12">
    <name type="scientific">Novibacillus thermophilus</name>
    <dbReference type="NCBI Taxonomy" id="1471761"/>
    <lineage>
        <taxon>Bacteria</taxon>
        <taxon>Bacillati</taxon>
        <taxon>Bacillota</taxon>
        <taxon>Bacilli</taxon>
        <taxon>Bacillales</taxon>
        <taxon>Thermoactinomycetaceae</taxon>
        <taxon>Novibacillus</taxon>
    </lineage>
</organism>
<evidence type="ECO:0000256" key="2">
    <source>
        <dbReference type="ARBA" id="ARBA00022490"/>
    </source>
</evidence>
<name>A0A1U9KBM5_9BACL</name>
<dbReference type="SUPFAM" id="SSF53659">
    <property type="entry name" value="Isocitrate/Isopropylmalate dehydrogenase-like"/>
    <property type="match status" value="1"/>
</dbReference>
<dbReference type="EC" id="2.3.1.274" evidence="8 10"/>
<dbReference type="GO" id="GO:0008654">
    <property type="term" value="P:phospholipid biosynthetic process"/>
    <property type="evidence" value="ECO:0007669"/>
    <property type="project" value="UniProtKB-KW"/>
</dbReference>
<dbReference type="PANTHER" id="PTHR30100:SF1">
    <property type="entry name" value="PHOSPHATE ACYLTRANSFERASE"/>
    <property type="match status" value="1"/>
</dbReference>
<comment type="pathway">
    <text evidence="10">Lipid metabolism; phospholipid metabolism.</text>
</comment>
<comment type="similarity">
    <text evidence="10">Belongs to the PlsX family.</text>
</comment>
<evidence type="ECO:0000256" key="5">
    <source>
        <dbReference type="ARBA" id="ARBA00023098"/>
    </source>
</evidence>
<keyword evidence="11" id="KW-0012">Acyltransferase</keyword>
<dbReference type="HAMAP" id="MF_00019">
    <property type="entry name" value="PlsX"/>
    <property type="match status" value="1"/>
</dbReference>
<evidence type="ECO:0000256" key="10">
    <source>
        <dbReference type="HAMAP-Rule" id="MF_00019"/>
    </source>
</evidence>